<feature type="compositionally biased region" description="Basic and acidic residues" evidence="1">
    <location>
        <begin position="456"/>
        <end position="470"/>
    </location>
</feature>
<feature type="compositionally biased region" description="Low complexity" evidence="1">
    <location>
        <begin position="413"/>
        <end position="428"/>
    </location>
</feature>
<comment type="caution">
    <text evidence="3">The sequence shown here is derived from an EMBL/GenBank/DDBJ whole genome shotgun (WGS) entry which is preliminary data.</text>
</comment>
<reference evidence="3 4" key="1">
    <citation type="submission" date="2018-05" db="EMBL/GenBank/DDBJ databases">
        <title>Genomic Encyclopedia of Type Strains, Phase IV (KMG-IV): sequencing the most valuable type-strain genomes for metagenomic binning, comparative biology and taxonomic classification.</title>
        <authorList>
            <person name="Goeker M."/>
        </authorList>
    </citation>
    <scope>NUCLEOTIDE SEQUENCE [LARGE SCALE GENOMIC DNA]</scope>
    <source>
        <strain evidence="3 4">DSM 103371</strain>
    </source>
</reference>
<dbReference type="InterPro" id="IPR027381">
    <property type="entry name" value="LytR/CpsA/Psr_C"/>
</dbReference>
<dbReference type="Pfam" id="PF13399">
    <property type="entry name" value="LytR_C"/>
    <property type="match status" value="1"/>
</dbReference>
<feature type="compositionally biased region" description="Gly residues" evidence="1">
    <location>
        <begin position="446"/>
        <end position="455"/>
    </location>
</feature>
<accession>A0A316FYJ8</accession>
<name>A0A316FYJ8_9RHOB</name>
<feature type="domain" description="LytR/CpsA/Psr regulator C-terminal" evidence="2">
    <location>
        <begin position="269"/>
        <end position="342"/>
    </location>
</feature>
<evidence type="ECO:0000313" key="3">
    <source>
        <dbReference type="EMBL" id="PWK52776.1"/>
    </source>
</evidence>
<dbReference type="AlphaFoldDB" id="A0A316FYJ8"/>
<evidence type="ECO:0000256" key="1">
    <source>
        <dbReference type="SAM" id="MobiDB-lite"/>
    </source>
</evidence>
<keyword evidence="4" id="KW-1185">Reference proteome</keyword>
<dbReference type="EMBL" id="QGGV01000015">
    <property type="protein sequence ID" value="PWK52776.1"/>
    <property type="molecule type" value="Genomic_DNA"/>
</dbReference>
<gene>
    <name evidence="3" type="ORF">C8D95_11553</name>
</gene>
<evidence type="ECO:0000259" key="2">
    <source>
        <dbReference type="Pfam" id="PF13399"/>
    </source>
</evidence>
<dbReference type="KEGG" id="salo:EF888_11030"/>
<evidence type="ECO:0000313" key="4">
    <source>
        <dbReference type="Proteomes" id="UP000245390"/>
    </source>
</evidence>
<sequence length="470" mass="48051">MGYSSSLQQGSLPEDLPADVRKVLERMNFEERLEDARARRKIALAQKRAPRSELSLKSEQAMDDTPAPDATFVEESAQPSALVRTRPVIGGLSAAVGVFAAFAVIAERLNVMPQLHVFSASVSPQVHAEPPVAISEPSVSLSATASDAASFSSQALPEAGLPAAELRWSSLPPPGLEDASAEAAVRTVAVAPSRIAALSAPVQRAEVEAPQIAPLALPGMSTVPSRGGPATLISAALSAEPPKAKEPVPAFKRARPMDLRVFVPNLAPAGTMQDVQDRIVRSGYVVTDASDVPHSISQTQVRYYQRAYRDQAEALAEALGARPRDFSDRSGTATEGVVELWLAGDGAAPVAPLRSSVSRNVVAPASVAAKEREVRVLRTTRTQSEGGGLGALLGAVIGGGRDISAPNSGDRGPIGSPSISKPSGGAPATDAGGSGSKGNKGKGGSKGKGGGNGKGKGGDGGKGKDGKGKG</sequence>
<dbReference type="Proteomes" id="UP000245390">
    <property type="component" value="Unassembled WGS sequence"/>
</dbReference>
<organism evidence="3 4">
    <name type="scientific">Silicimonas algicola</name>
    <dbReference type="NCBI Taxonomy" id="1826607"/>
    <lineage>
        <taxon>Bacteria</taxon>
        <taxon>Pseudomonadati</taxon>
        <taxon>Pseudomonadota</taxon>
        <taxon>Alphaproteobacteria</taxon>
        <taxon>Rhodobacterales</taxon>
        <taxon>Paracoccaceae</taxon>
    </lineage>
</organism>
<proteinExistence type="predicted"/>
<feature type="region of interest" description="Disordered" evidence="1">
    <location>
        <begin position="402"/>
        <end position="470"/>
    </location>
</feature>
<protein>
    <submittedName>
        <fullName evidence="3">LytR cell envelope-related transcriptional attenuator</fullName>
    </submittedName>
</protein>